<organism evidence="2">
    <name type="scientific">marine metagenome</name>
    <dbReference type="NCBI Taxonomy" id="408172"/>
    <lineage>
        <taxon>unclassified sequences</taxon>
        <taxon>metagenomes</taxon>
        <taxon>ecological metagenomes</taxon>
    </lineage>
</organism>
<feature type="transmembrane region" description="Helical" evidence="1">
    <location>
        <begin position="138"/>
        <end position="160"/>
    </location>
</feature>
<gene>
    <name evidence="2" type="ORF">METZ01_LOCUS358709</name>
</gene>
<reference evidence="2" key="1">
    <citation type="submission" date="2018-05" db="EMBL/GenBank/DDBJ databases">
        <authorList>
            <person name="Lanie J.A."/>
            <person name="Ng W.-L."/>
            <person name="Kazmierczak K.M."/>
            <person name="Andrzejewski T.M."/>
            <person name="Davidsen T.M."/>
            <person name="Wayne K.J."/>
            <person name="Tettelin H."/>
            <person name="Glass J.I."/>
            <person name="Rusch D."/>
            <person name="Podicherti R."/>
            <person name="Tsui H.-C.T."/>
            <person name="Winkler M.E."/>
        </authorList>
    </citation>
    <scope>NUCLEOTIDE SEQUENCE</scope>
</reference>
<feature type="transmembrane region" description="Helical" evidence="1">
    <location>
        <begin position="172"/>
        <end position="190"/>
    </location>
</feature>
<feature type="transmembrane region" description="Helical" evidence="1">
    <location>
        <begin position="114"/>
        <end position="131"/>
    </location>
</feature>
<dbReference type="AlphaFoldDB" id="A0A382S8R2"/>
<feature type="transmembrane region" description="Helical" evidence="1">
    <location>
        <begin position="28"/>
        <end position="50"/>
    </location>
</feature>
<name>A0A382S8R2_9ZZZZ</name>
<evidence type="ECO:0000313" key="2">
    <source>
        <dbReference type="EMBL" id="SVD05855.1"/>
    </source>
</evidence>
<dbReference type="EMBL" id="UINC01127015">
    <property type="protein sequence ID" value="SVD05855.1"/>
    <property type="molecule type" value="Genomic_DNA"/>
</dbReference>
<sequence length="200" mass="21429">MTHLESEGLCLEPMIQGTRLHPSIMSRYLAIGMTLACLALVVGGMFGHSWRTHEGTNPGDDRLHGSHYGLHEVYYSVDGDLGGSLEYSNACATSDSAYEPMCDMESAGRTTTNILWVVIAIGSIAILLSLLNPEKTWVVTLLMGTTGILALAAVVVWYTMHDQTYIADEVSLGLNAYMTIVGGILGILGSDPRGSGHGMH</sequence>
<keyword evidence="1" id="KW-1133">Transmembrane helix</keyword>
<evidence type="ECO:0000256" key="1">
    <source>
        <dbReference type="SAM" id="Phobius"/>
    </source>
</evidence>
<accession>A0A382S8R2</accession>
<protein>
    <submittedName>
        <fullName evidence="2">Uncharacterized protein</fullName>
    </submittedName>
</protein>
<proteinExistence type="predicted"/>
<keyword evidence="1" id="KW-0812">Transmembrane</keyword>
<keyword evidence="1" id="KW-0472">Membrane</keyword>